<dbReference type="EMBL" id="JAJISC010000004">
    <property type="protein sequence ID" value="MCS2609773.1"/>
    <property type="molecule type" value="Genomic_DNA"/>
</dbReference>
<organism evidence="2 3">
    <name type="scientific">Halomonas dongshanensis</name>
    <dbReference type="NCBI Taxonomy" id="2890835"/>
    <lineage>
        <taxon>Bacteria</taxon>
        <taxon>Pseudomonadati</taxon>
        <taxon>Pseudomonadota</taxon>
        <taxon>Gammaproteobacteria</taxon>
        <taxon>Oceanospirillales</taxon>
        <taxon>Halomonadaceae</taxon>
        <taxon>Halomonas</taxon>
    </lineage>
</organism>
<reference evidence="2" key="1">
    <citation type="submission" date="2021-11" db="EMBL/GenBank/DDBJ databases">
        <title>Halomonas sp., isolated from a coastal aquaculture zone in Dongshan Bay.</title>
        <authorList>
            <person name="Lin W."/>
        </authorList>
    </citation>
    <scope>NUCLEOTIDE SEQUENCE</scope>
    <source>
        <strain evidence="2">Yzlin-01</strain>
    </source>
</reference>
<dbReference type="Gene3D" id="3.30.70.1430">
    <property type="entry name" value="Multidrug efflux transporter AcrB pore domain"/>
    <property type="match status" value="2"/>
</dbReference>
<dbReference type="Gene3D" id="3.30.70.1320">
    <property type="entry name" value="Multidrug efflux transporter AcrB pore domain like"/>
    <property type="match status" value="1"/>
</dbReference>
<keyword evidence="1" id="KW-0812">Transmembrane</keyword>
<accession>A0ABT2EDX4</accession>
<dbReference type="Gene3D" id="3.30.2090.10">
    <property type="entry name" value="Multidrug efflux transporter AcrB TolC docking domain, DN and DC subdomains"/>
    <property type="match status" value="2"/>
</dbReference>
<dbReference type="PANTHER" id="PTHR32063">
    <property type="match status" value="1"/>
</dbReference>
<dbReference type="SUPFAM" id="SSF82693">
    <property type="entry name" value="Multidrug efflux transporter AcrB pore domain, PN1, PN2, PC1 and PC2 subdomains"/>
    <property type="match status" value="2"/>
</dbReference>
<feature type="transmembrane region" description="Helical" evidence="1">
    <location>
        <begin position="456"/>
        <end position="480"/>
    </location>
</feature>
<feature type="transmembrane region" description="Helical" evidence="1">
    <location>
        <begin position="531"/>
        <end position="550"/>
    </location>
</feature>
<protein>
    <submittedName>
        <fullName evidence="2">Efflux RND transporter permease subunit</fullName>
    </submittedName>
</protein>
<feature type="transmembrane region" description="Helical" evidence="1">
    <location>
        <begin position="884"/>
        <end position="904"/>
    </location>
</feature>
<feature type="transmembrane region" description="Helical" evidence="1">
    <location>
        <begin position="987"/>
        <end position="1013"/>
    </location>
</feature>
<comment type="caution">
    <text evidence="2">The sequence shown here is derived from an EMBL/GenBank/DDBJ whole genome shotgun (WGS) entry which is preliminary data.</text>
</comment>
<feature type="transmembrane region" description="Helical" evidence="1">
    <location>
        <begin position="429"/>
        <end position="450"/>
    </location>
</feature>
<evidence type="ECO:0000256" key="1">
    <source>
        <dbReference type="SAM" id="Phobius"/>
    </source>
</evidence>
<gene>
    <name evidence="2" type="ORF">LLY24_10640</name>
</gene>
<dbReference type="SUPFAM" id="SSF82714">
    <property type="entry name" value="Multidrug efflux transporter AcrB TolC docking domain, DN and DC subdomains"/>
    <property type="match status" value="2"/>
</dbReference>
<feature type="transmembrane region" description="Helical" evidence="1">
    <location>
        <begin position="910"/>
        <end position="935"/>
    </location>
</feature>
<dbReference type="PRINTS" id="PR00702">
    <property type="entry name" value="ACRIFLAVINRP"/>
</dbReference>
<keyword evidence="3" id="KW-1185">Reference proteome</keyword>
<dbReference type="Proteomes" id="UP001165542">
    <property type="component" value="Unassembled WGS sequence"/>
</dbReference>
<dbReference type="Gene3D" id="1.20.1640.10">
    <property type="entry name" value="Multidrug efflux transporter AcrB transmembrane domain"/>
    <property type="match status" value="2"/>
</dbReference>
<evidence type="ECO:0000313" key="2">
    <source>
        <dbReference type="EMBL" id="MCS2609773.1"/>
    </source>
</evidence>
<dbReference type="SUPFAM" id="SSF82866">
    <property type="entry name" value="Multidrug efflux transporter AcrB transmembrane domain"/>
    <property type="match status" value="2"/>
</dbReference>
<feature type="transmembrane region" description="Helical" evidence="1">
    <location>
        <begin position="860"/>
        <end position="877"/>
    </location>
</feature>
<keyword evidence="1" id="KW-0472">Membrane</keyword>
<dbReference type="Pfam" id="PF00873">
    <property type="entry name" value="ACR_tran"/>
    <property type="match status" value="1"/>
</dbReference>
<proteinExistence type="predicted"/>
<evidence type="ECO:0000313" key="3">
    <source>
        <dbReference type="Proteomes" id="UP001165542"/>
    </source>
</evidence>
<keyword evidence="1" id="KW-1133">Transmembrane helix</keyword>
<dbReference type="InterPro" id="IPR027463">
    <property type="entry name" value="AcrB_DN_DC_subdom"/>
</dbReference>
<feature type="transmembrane region" description="Helical" evidence="1">
    <location>
        <begin position="956"/>
        <end position="975"/>
    </location>
</feature>
<feature type="transmembrane region" description="Helical" evidence="1">
    <location>
        <begin position="384"/>
        <end position="409"/>
    </location>
</feature>
<feature type="transmembrane region" description="Helical" evidence="1">
    <location>
        <begin position="359"/>
        <end position="378"/>
    </location>
</feature>
<sequence>MSKRGPLAWMIDHGVAPNLMMVLLIVGGFMASMAIKKEVFPEFETEIVQISIAYPGATPEDVEQSMLLPVEGALANVEGIDELTASASEGSAQIYATLVDGVDVMRAYQDIQQAVNAITILPSAADPPRFTLAGGTRSVFSLQVYGNVGLDVLHDAAEDVRAELQAVPGISRAELSGNRDREIQVLLDEEAIERFGIDHRTLSSRIAEEALDLSSGQLTTQEGEWLIRYQGRRNSVAEFADLPIINSAQGTPVRLGDIARVVEGFAETDREVFYNGQRGLTVEVYQVGNQTPTSISEAVYGDLDNLRDGLPDGVSLDVSRDSSVVYEARLSLLLQNAWMGLALVMVLMALFLEARLAFWVTLGIPTAFLGAMLFLPWIGVSLNMMSMFAFIIALGIVVDDAIMVGENIYSYREQGYSLRDAAVRGAREIATPLTFAILSNVVAFLPLIYLPGFLGMIFAPVPIVVVTVFLISWLEALFILPAHLAHSRKPRQTPAWQRPLEAVRQRCQKSLHAFTYQRFEPFLQRTLDQRFLTISLGVALLLIALAWAMSGRLGFSLMPRVESDQVQASVTLPIGTNISVSRELSQQLLDAADALSEREPTLNFSGSRSRLDGESLEVRLDIDSDSLDAWPPSRIAREWRDLTGDLVGAQSVRFESDFGGPGSGAALSLRLSHPNTQVLEAAAERLATDLAEYGLTDIDSGLGDGKPQLEMRLSAEGRALGLTGSDLAQALRGPLQGATAVEQFVGRSEISVEVRLPPENRSSLNELYRLPVRTPDGLSVPLARVADITLSQASSSLQRIDGRRVITVTADSESDQAINQTLSTLQEQVFPSIQAAWPGLEISMGGRQQDTADNLATLRTAMWVMLAALYVLLAIPFRSYWQPLLVLAAIPFGVVGAVVGHMVMGFGLSIISLLGMLALSGVVINDALVLIDYANRRRREGMGAREAIVAAATRRLRPIMMTTLTTFLGLAPMILETSRQARFMIPMAISLGFGMLFATAILLVLVPCLYLGLEELRERLNSPQPASPESSKP</sequence>
<dbReference type="PANTHER" id="PTHR32063:SF33">
    <property type="entry name" value="RND SUPERFAMILY EFFLUX PUMP PERMEASE COMPONENT"/>
    <property type="match status" value="1"/>
</dbReference>
<feature type="transmembrane region" description="Helical" evidence="1">
    <location>
        <begin position="15"/>
        <end position="35"/>
    </location>
</feature>
<feature type="transmembrane region" description="Helical" evidence="1">
    <location>
        <begin position="332"/>
        <end position="352"/>
    </location>
</feature>
<dbReference type="Gene3D" id="3.30.70.1440">
    <property type="entry name" value="Multidrug efflux transporter AcrB pore domain"/>
    <property type="match status" value="1"/>
</dbReference>
<dbReference type="InterPro" id="IPR001036">
    <property type="entry name" value="Acrflvin-R"/>
</dbReference>
<dbReference type="RefSeq" id="WP_259036271.1">
    <property type="nucleotide sequence ID" value="NZ_JAJISC010000004.1"/>
</dbReference>
<name>A0ABT2EDX4_9GAMM</name>